<comment type="caution">
    <text evidence="7">The sequence shown here is derived from an EMBL/GenBank/DDBJ whole genome shotgun (WGS) entry which is preliminary data.</text>
</comment>
<keyword evidence="3" id="KW-0547">Nucleotide-binding</keyword>
<feature type="domain" description="AMP-dependent synthetase/ligase" evidence="5">
    <location>
        <begin position="30"/>
        <end position="363"/>
    </location>
</feature>
<evidence type="ECO:0000256" key="2">
    <source>
        <dbReference type="ARBA" id="ARBA00022598"/>
    </source>
</evidence>
<dbReference type="Gene3D" id="3.30.300.30">
    <property type="match status" value="1"/>
</dbReference>
<evidence type="ECO:0000259" key="6">
    <source>
        <dbReference type="Pfam" id="PF13193"/>
    </source>
</evidence>
<dbReference type="GO" id="GO:0015645">
    <property type="term" value="F:fatty acid ligase activity"/>
    <property type="evidence" value="ECO:0007669"/>
    <property type="project" value="TreeGrafter"/>
</dbReference>
<keyword evidence="4" id="KW-0067">ATP-binding</keyword>
<dbReference type="InterPro" id="IPR045851">
    <property type="entry name" value="AMP-bd_C_sf"/>
</dbReference>
<keyword evidence="8" id="KW-1185">Reference proteome</keyword>
<dbReference type="InterPro" id="IPR020845">
    <property type="entry name" value="AMP-binding_CS"/>
</dbReference>
<dbReference type="AlphaFoldDB" id="A0A0Q0WIC5"/>
<dbReference type="PANTHER" id="PTHR43605">
    <property type="entry name" value="ACYL-COENZYME A SYNTHETASE"/>
    <property type="match status" value="1"/>
</dbReference>
<dbReference type="InterPro" id="IPR051087">
    <property type="entry name" value="Mitochondrial_ACSM"/>
</dbReference>
<dbReference type="GO" id="GO:0006633">
    <property type="term" value="P:fatty acid biosynthetic process"/>
    <property type="evidence" value="ECO:0007669"/>
    <property type="project" value="TreeGrafter"/>
</dbReference>
<evidence type="ECO:0000256" key="4">
    <source>
        <dbReference type="ARBA" id="ARBA00022840"/>
    </source>
</evidence>
<dbReference type="PROSITE" id="PS00455">
    <property type="entry name" value="AMP_BINDING"/>
    <property type="match status" value="1"/>
</dbReference>
<accession>A0A0Q0WIC5</accession>
<evidence type="ECO:0000259" key="5">
    <source>
        <dbReference type="Pfam" id="PF00501"/>
    </source>
</evidence>
<dbReference type="InterPro" id="IPR000873">
    <property type="entry name" value="AMP-dep_synth/lig_dom"/>
</dbReference>
<dbReference type="InterPro" id="IPR042099">
    <property type="entry name" value="ANL_N_sf"/>
</dbReference>
<evidence type="ECO:0000313" key="8">
    <source>
        <dbReference type="Proteomes" id="UP000050301"/>
    </source>
</evidence>
<feature type="domain" description="AMP-binding enzyme C-terminal" evidence="6">
    <location>
        <begin position="409"/>
        <end position="485"/>
    </location>
</feature>
<organism evidence="7 8">
    <name type="scientific">Acidiplasma cupricumulans</name>
    <dbReference type="NCBI Taxonomy" id="312540"/>
    <lineage>
        <taxon>Archaea</taxon>
        <taxon>Methanobacteriati</taxon>
        <taxon>Thermoplasmatota</taxon>
        <taxon>Thermoplasmata</taxon>
        <taxon>Thermoplasmatales</taxon>
        <taxon>Ferroplasmaceae</taxon>
        <taxon>Acidiplasma</taxon>
    </lineage>
</organism>
<proteinExistence type="inferred from homology"/>
<comment type="similarity">
    <text evidence="1">Belongs to the ATP-dependent AMP-binding enzyme family.</text>
</comment>
<dbReference type="Proteomes" id="UP000050301">
    <property type="component" value="Unassembled WGS sequence"/>
</dbReference>
<dbReference type="EMBL" id="LKBH01000153">
    <property type="protein sequence ID" value="KQB35330.1"/>
    <property type="molecule type" value="Genomic_DNA"/>
</dbReference>
<evidence type="ECO:0000256" key="1">
    <source>
        <dbReference type="ARBA" id="ARBA00006432"/>
    </source>
</evidence>
<dbReference type="GO" id="GO:0006637">
    <property type="term" value="P:acyl-CoA metabolic process"/>
    <property type="evidence" value="ECO:0007669"/>
    <property type="project" value="TreeGrafter"/>
</dbReference>
<keyword evidence="2" id="KW-0436">Ligase</keyword>
<dbReference type="SUPFAM" id="SSF56801">
    <property type="entry name" value="Acetyl-CoA synthetase-like"/>
    <property type="match status" value="1"/>
</dbReference>
<dbReference type="GO" id="GO:0004321">
    <property type="term" value="F:fatty-acyl-CoA synthase activity"/>
    <property type="evidence" value="ECO:0007669"/>
    <property type="project" value="TreeGrafter"/>
</dbReference>
<protein>
    <recommendedName>
        <fullName evidence="9">AMP-dependent synthetase</fullName>
    </recommendedName>
</protein>
<dbReference type="GO" id="GO:0016405">
    <property type="term" value="F:CoA-ligase activity"/>
    <property type="evidence" value="ECO:0007669"/>
    <property type="project" value="UniProtKB-ARBA"/>
</dbReference>
<dbReference type="Pfam" id="PF00501">
    <property type="entry name" value="AMP-binding"/>
    <property type="match status" value="1"/>
</dbReference>
<evidence type="ECO:0000313" key="7">
    <source>
        <dbReference type="EMBL" id="KQB35330.1"/>
    </source>
</evidence>
<gene>
    <name evidence="7" type="ORF">AOG55_07090</name>
</gene>
<dbReference type="InterPro" id="IPR025110">
    <property type="entry name" value="AMP-bd_C"/>
</dbReference>
<dbReference type="InParanoid" id="A0A0Q0WIC5"/>
<dbReference type="PANTHER" id="PTHR43605:SF10">
    <property type="entry name" value="ACYL-COA SYNTHETASE MEDIUM CHAIN FAMILY MEMBER 3"/>
    <property type="match status" value="1"/>
</dbReference>
<sequence length="509" mass="57155">MDYGSIYKDFKFDIPDHLNISEEIEKNSGVALIDKNKRMTYREIKERSGYVAKLLREIGISKGDVVSILLDQSFDFVISLLGIYKMGGTALALSPVFGDEAIKYRICSSGSRAIISNIQFREKFKSIDIIKIGDGLDFGINGKNSNEPYENTKKSDPAQLIYTSGTTGNPKGAMLPHQWVIGNMPAWIMGYDFPDAGSLFSTPAEWAWAGGLADSLLPALYTGNTVVIRERKKFDPDEFFDFLNLFHINYLFLVPSAIRMIKSSGKIYNHNVKSILTGGEYISPELINYMHDRLGIRVNQTYGQTEANMVLINMCKWNNLDKTGRPVPGHRVNIYHSDGTLCNEGETGEIGVELPDPVVMIGYNNADAKIIKNVIMTGDLGYSDHGFIKYVNRSDEIIKISGYRINPIEVENVIDEIPFVKKSAVAGIDDDIRGKIIGAIIVLKDKTVQNPDKIIKEYVRDRLALYAYPRLIKFSDFLPETYTGKIARALVKRELIEYKSSINEINYGK</sequence>
<dbReference type="Pfam" id="PF13193">
    <property type="entry name" value="AMP-binding_C"/>
    <property type="match status" value="1"/>
</dbReference>
<dbReference type="Gene3D" id="3.40.50.12780">
    <property type="entry name" value="N-terminal domain of ligase-like"/>
    <property type="match status" value="1"/>
</dbReference>
<name>A0A0Q0WIC5_9ARCH</name>
<evidence type="ECO:0008006" key="9">
    <source>
        <dbReference type="Google" id="ProtNLM"/>
    </source>
</evidence>
<evidence type="ECO:0000256" key="3">
    <source>
        <dbReference type="ARBA" id="ARBA00022741"/>
    </source>
</evidence>
<dbReference type="GO" id="GO:0005524">
    <property type="term" value="F:ATP binding"/>
    <property type="evidence" value="ECO:0007669"/>
    <property type="project" value="UniProtKB-KW"/>
</dbReference>
<reference evidence="7 8" key="1">
    <citation type="submission" date="2015-09" db="EMBL/GenBank/DDBJ databases">
        <title>Heavy metals and arsenic resistance mechanisms in polyextremophilic archaea of the family Ferroplasmaceae.</title>
        <authorList>
            <person name="Bulaev A.G."/>
            <person name="Kanygina A.V."/>
        </authorList>
    </citation>
    <scope>NUCLEOTIDE SEQUENCE [LARGE SCALE GENOMIC DNA]</scope>
    <source>
        <strain evidence="7 8">BH2</strain>
    </source>
</reference>